<dbReference type="AlphaFoldDB" id="A0A7S0F6W1"/>
<sequence>MTVSAEHNQAPSIVPQTHRRRYKQTLSQPRHLWNNDAAVSQKLSKMVWVTVGKTEHVAWLVDNDTKSNGANRGNSKPDGFCKPSGAYSKSVLVQWETTQRREYVPAWNIRYNRPGTRTRRLRNS</sequence>
<accession>A0A7S0F6W1</accession>
<evidence type="ECO:0000313" key="2">
    <source>
        <dbReference type="EMBL" id="CAD8342898.1"/>
    </source>
</evidence>
<evidence type="ECO:0000256" key="1">
    <source>
        <dbReference type="SAM" id="MobiDB-lite"/>
    </source>
</evidence>
<protein>
    <submittedName>
        <fullName evidence="2">Uncharacterized protein</fullName>
    </submittedName>
</protein>
<dbReference type="EMBL" id="HBEF01024281">
    <property type="protein sequence ID" value="CAD8342898.1"/>
    <property type="molecule type" value="Transcribed_RNA"/>
</dbReference>
<proteinExistence type="predicted"/>
<name>A0A7S0F6W1_9STRA</name>
<feature type="region of interest" description="Disordered" evidence="1">
    <location>
        <begin position="64"/>
        <end position="83"/>
    </location>
</feature>
<organism evidence="2">
    <name type="scientific">Craspedostauros australis</name>
    <dbReference type="NCBI Taxonomy" id="1486917"/>
    <lineage>
        <taxon>Eukaryota</taxon>
        <taxon>Sar</taxon>
        <taxon>Stramenopiles</taxon>
        <taxon>Ochrophyta</taxon>
        <taxon>Bacillariophyta</taxon>
        <taxon>Bacillariophyceae</taxon>
        <taxon>Bacillariophycidae</taxon>
        <taxon>Naviculales</taxon>
        <taxon>Naviculaceae</taxon>
        <taxon>Craspedostauros</taxon>
    </lineage>
</organism>
<reference evidence="2" key="1">
    <citation type="submission" date="2021-01" db="EMBL/GenBank/DDBJ databases">
        <authorList>
            <person name="Corre E."/>
            <person name="Pelletier E."/>
            <person name="Niang G."/>
            <person name="Scheremetjew M."/>
            <person name="Finn R."/>
            <person name="Kale V."/>
            <person name="Holt S."/>
            <person name="Cochrane G."/>
            <person name="Meng A."/>
            <person name="Brown T."/>
            <person name="Cohen L."/>
        </authorList>
    </citation>
    <scope>NUCLEOTIDE SEQUENCE</scope>
    <source>
        <strain evidence="2">CCMP3328</strain>
    </source>
</reference>
<gene>
    <name evidence="2" type="ORF">CAUS1442_LOCUS15033</name>
</gene>